<gene>
    <name evidence="1" type="primary">minC</name>
    <name evidence="1" type="ORF">E6Q69_15615</name>
</gene>
<protein>
    <submittedName>
        <fullName evidence="1">Septum site-determining protein MinC</fullName>
    </submittedName>
</protein>
<name>A0A5C7VWU9_AQUAC</name>
<evidence type="ECO:0000313" key="1">
    <source>
        <dbReference type="EMBL" id="TXI28935.1"/>
    </source>
</evidence>
<dbReference type="Proteomes" id="UP000321110">
    <property type="component" value="Unassembled WGS sequence"/>
</dbReference>
<sequence>QYKTAEELRRDPLWGQSVQISLSGDVLNITRL</sequence>
<dbReference type="AlphaFoldDB" id="A0A5C7VWU9"/>
<proteinExistence type="predicted"/>
<accession>A0A5C7VWU9</accession>
<comment type="caution">
    <text evidence="1">The sequence shown here is derived from an EMBL/GenBank/DDBJ whole genome shotgun (WGS) entry which is preliminary data.</text>
</comment>
<reference evidence="1 2" key="1">
    <citation type="submission" date="2018-09" db="EMBL/GenBank/DDBJ databases">
        <title>Metagenome Assembled Genomes from an Advanced Water Purification Facility.</title>
        <authorList>
            <person name="Stamps B.W."/>
            <person name="Spear J.R."/>
        </authorList>
    </citation>
    <scope>NUCLEOTIDE SEQUENCE [LARGE SCALE GENOMIC DNA]</scope>
    <source>
        <strain evidence="1">Bin_52_1</strain>
    </source>
</reference>
<organism evidence="1 2">
    <name type="scientific">Aquipseudomonas alcaligenes</name>
    <name type="common">Pseudomonas alcaligenes</name>
    <dbReference type="NCBI Taxonomy" id="43263"/>
    <lineage>
        <taxon>Bacteria</taxon>
        <taxon>Pseudomonadati</taxon>
        <taxon>Pseudomonadota</taxon>
        <taxon>Gammaproteobacteria</taxon>
        <taxon>Pseudomonadales</taxon>
        <taxon>Pseudomonadaceae</taxon>
        <taxon>Aquipseudomonas</taxon>
    </lineage>
</organism>
<evidence type="ECO:0000313" key="2">
    <source>
        <dbReference type="Proteomes" id="UP000321110"/>
    </source>
</evidence>
<dbReference type="EMBL" id="SSFO01000262">
    <property type="protein sequence ID" value="TXI28935.1"/>
    <property type="molecule type" value="Genomic_DNA"/>
</dbReference>
<feature type="non-terminal residue" evidence="1">
    <location>
        <position position="1"/>
    </location>
</feature>